<dbReference type="PANTHER" id="PTHR22901:SF0">
    <property type="entry name" value="SIALATE O-ACETYLESTERASE"/>
    <property type="match status" value="1"/>
</dbReference>
<evidence type="ECO:0000256" key="2">
    <source>
        <dbReference type="SAM" id="MobiDB-lite"/>
    </source>
</evidence>
<name>A0A1T4KW92_9BACT</name>
<dbReference type="STRING" id="413434.SAMN04488132_102154"/>
<feature type="domain" description="Sialate O-acetylesterase" evidence="4">
    <location>
        <begin position="105"/>
        <end position="233"/>
    </location>
</feature>
<dbReference type="SUPFAM" id="SSF52266">
    <property type="entry name" value="SGNH hydrolase"/>
    <property type="match status" value="1"/>
</dbReference>
<feature type="region of interest" description="Disordered" evidence="2">
    <location>
        <begin position="253"/>
        <end position="273"/>
    </location>
</feature>
<dbReference type="GO" id="GO:0001681">
    <property type="term" value="F:sialate O-acetylesterase activity"/>
    <property type="evidence" value="ECO:0007669"/>
    <property type="project" value="InterPro"/>
</dbReference>
<evidence type="ECO:0000259" key="4">
    <source>
        <dbReference type="Pfam" id="PF03629"/>
    </source>
</evidence>
<accession>A0A1T4KW92</accession>
<evidence type="ECO:0000256" key="3">
    <source>
        <dbReference type="SAM" id="SignalP"/>
    </source>
</evidence>
<dbReference type="GO" id="GO:0005975">
    <property type="term" value="P:carbohydrate metabolic process"/>
    <property type="evidence" value="ECO:0007669"/>
    <property type="project" value="TreeGrafter"/>
</dbReference>
<dbReference type="RefSeq" id="WP_078830124.1">
    <property type="nucleotide sequence ID" value="NZ_FUWH01000002.1"/>
</dbReference>
<keyword evidence="6" id="KW-1185">Reference proteome</keyword>
<feature type="signal peptide" evidence="3">
    <location>
        <begin position="1"/>
        <end position="20"/>
    </location>
</feature>
<dbReference type="InterPro" id="IPR036514">
    <property type="entry name" value="SGNH_hydro_sf"/>
</dbReference>
<evidence type="ECO:0000256" key="1">
    <source>
        <dbReference type="ARBA" id="ARBA00022801"/>
    </source>
</evidence>
<evidence type="ECO:0000313" key="5">
    <source>
        <dbReference type="EMBL" id="SJZ46676.1"/>
    </source>
</evidence>
<feature type="domain" description="Sialate O-acetylesterase" evidence="4">
    <location>
        <begin position="276"/>
        <end position="387"/>
    </location>
</feature>
<dbReference type="InterPro" id="IPR005181">
    <property type="entry name" value="SASA"/>
</dbReference>
<proteinExistence type="predicted"/>
<dbReference type="InterPro" id="IPR039329">
    <property type="entry name" value="SIAE"/>
</dbReference>
<evidence type="ECO:0000313" key="6">
    <source>
        <dbReference type="Proteomes" id="UP000190888"/>
    </source>
</evidence>
<dbReference type="InterPro" id="IPR013783">
    <property type="entry name" value="Ig-like_fold"/>
</dbReference>
<sequence length="506" mass="56364">MKKQVSFLIVLLLLLQQLQANVKLPAVIADNMVLQQQTTVALWGWADPGEEIQVTAGWNNQVAKVTANANGNWLVRMNTIKAGGPYTLEFKGHNSIRVSNVLLGEVWLCSGQSNMEFPLAKGQGWRTGINDYEKETAAANYPEMRLFTVKQAVSGEPLKNVEGSWGACTPGTAAGFSAVAYFFARKLIQETGIPVGMIHSSWGGTPAESWVSREVLESNEILQPVLTRYDNAVTAYPEVQKKYAADLDAWKKAPKDTAKPEPKKPVDPMKDSKSPTKLYNAMIHPLVPYTLKGVIWYQGESNSARAYQYRTLFPALINSWRKEWQASLPFYFVQIATHYKQHPEIREAQLMTYRSVPNTGIVVITDLGDSTDIHPRNKQPVGERLARWALAKQYGRKDLVYSGPLYKSAEQKGNKMILAFDHAEGLNSPEALLGEFVIAGTDKKFVKANAKIVGNTIEVWSDEVIKPAAVRFAWKPFSRPALFNKAGLPASPFRTDDWPGETEGKY</sequence>
<organism evidence="5 6">
    <name type="scientific">Sediminibacterium ginsengisoli</name>
    <dbReference type="NCBI Taxonomy" id="413434"/>
    <lineage>
        <taxon>Bacteria</taxon>
        <taxon>Pseudomonadati</taxon>
        <taxon>Bacteroidota</taxon>
        <taxon>Chitinophagia</taxon>
        <taxon>Chitinophagales</taxon>
        <taxon>Chitinophagaceae</taxon>
        <taxon>Sediminibacterium</taxon>
    </lineage>
</organism>
<feature type="chain" id="PRO_5012956154" evidence="3">
    <location>
        <begin position="21"/>
        <end position="506"/>
    </location>
</feature>
<reference evidence="5 6" key="1">
    <citation type="submission" date="2017-02" db="EMBL/GenBank/DDBJ databases">
        <authorList>
            <person name="Peterson S.W."/>
        </authorList>
    </citation>
    <scope>NUCLEOTIDE SEQUENCE [LARGE SCALE GENOMIC DNA]</scope>
    <source>
        <strain evidence="5 6">DSM 22335</strain>
    </source>
</reference>
<dbReference type="Pfam" id="PF03629">
    <property type="entry name" value="SASA"/>
    <property type="match status" value="2"/>
</dbReference>
<dbReference type="AlphaFoldDB" id="A0A1T4KW92"/>
<keyword evidence="3" id="KW-0732">Signal</keyword>
<dbReference type="OrthoDB" id="9816001at2"/>
<keyword evidence="1" id="KW-0378">Hydrolase</keyword>
<dbReference type="Gene3D" id="2.60.40.10">
    <property type="entry name" value="Immunoglobulins"/>
    <property type="match status" value="1"/>
</dbReference>
<dbReference type="Proteomes" id="UP000190888">
    <property type="component" value="Unassembled WGS sequence"/>
</dbReference>
<protein>
    <submittedName>
        <fullName evidence="5">Sialate O-acetylesterase</fullName>
    </submittedName>
</protein>
<dbReference type="PANTHER" id="PTHR22901">
    <property type="entry name" value="SIALATE O-ACETYLESTERASE"/>
    <property type="match status" value="1"/>
</dbReference>
<dbReference type="Gene3D" id="3.40.50.1110">
    <property type="entry name" value="SGNH hydrolase"/>
    <property type="match status" value="1"/>
</dbReference>
<gene>
    <name evidence="5" type="ORF">SAMN04488132_102154</name>
</gene>
<dbReference type="EMBL" id="FUWH01000002">
    <property type="protein sequence ID" value="SJZ46676.1"/>
    <property type="molecule type" value="Genomic_DNA"/>
</dbReference>